<evidence type="ECO:0000313" key="1">
    <source>
        <dbReference type="EMBL" id="MBI6874643.1"/>
    </source>
</evidence>
<reference evidence="1" key="1">
    <citation type="submission" date="2020-12" db="EMBL/GenBank/DDBJ databases">
        <title>Clostridium thailandense sp. nov., a novel acetogenic bacterium isolated from peat land soil in Thailand.</title>
        <authorList>
            <person name="Chaikitkaew S."/>
            <person name="Birkeland N.K."/>
        </authorList>
    </citation>
    <scope>NUCLEOTIDE SEQUENCE</scope>
    <source>
        <strain evidence="1">DSM 17425</strain>
    </source>
</reference>
<organism evidence="1 2">
    <name type="scientific">Clostridium aciditolerans</name>
    <dbReference type="NCBI Taxonomy" id="339861"/>
    <lineage>
        <taxon>Bacteria</taxon>
        <taxon>Bacillati</taxon>
        <taxon>Bacillota</taxon>
        <taxon>Clostridia</taxon>
        <taxon>Eubacteriales</taxon>
        <taxon>Clostridiaceae</taxon>
        <taxon>Clostridium</taxon>
    </lineage>
</organism>
<accession>A0A934I1L2</accession>
<dbReference type="RefSeq" id="WP_211144028.1">
    <property type="nucleotide sequence ID" value="NZ_JAEEGB010000029.1"/>
</dbReference>
<gene>
    <name evidence="1" type="ORF">I6U51_18400</name>
</gene>
<comment type="caution">
    <text evidence="1">The sequence shown here is derived from an EMBL/GenBank/DDBJ whole genome shotgun (WGS) entry which is preliminary data.</text>
</comment>
<keyword evidence="2" id="KW-1185">Reference proteome</keyword>
<dbReference type="AlphaFoldDB" id="A0A934I1L2"/>
<name>A0A934I1L2_9CLOT</name>
<protein>
    <submittedName>
        <fullName evidence="1">Uncharacterized protein</fullName>
    </submittedName>
</protein>
<dbReference type="EMBL" id="JAEEGB010000029">
    <property type="protein sequence ID" value="MBI6874643.1"/>
    <property type="molecule type" value="Genomic_DNA"/>
</dbReference>
<dbReference type="Proteomes" id="UP000622687">
    <property type="component" value="Unassembled WGS sequence"/>
</dbReference>
<sequence>MRNKEEVIISLNEFLKSSEKHCLVVGTNVQKKLFDVLRYLNSLEKHLKILIRISSMQDCEYILKFKAKTGAIKKISNLSIQVDSMQSKSQENTHKNFNCILVYPIGSLKGIEDKNIQDIINDRNSEKVFWISNHDNIDYSYLKDICDIKHVIEINNSDDIIHNRILSNNGNEIIDKKNNFDKLFVNDLSYYSIEEAIDEKYNLGGIYTSSMGQELTVGIFNEYIFGGHKATKRFCIKVLKEKEDEKFVLLVKPCK</sequence>
<evidence type="ECO:0000313" key="2">
    <source>
        <dbReference type="Proteomes" id="UP000622687"/>
    </source>
</evidence>
<proteinExistence type="predicted"/>